<dbReference type="HOGENOM" id="CLU_1166514_0_0_1"/>
<protein>
    <submittedName>
        <fullName evidence="2">Uncharacterized protein</fullName>
    </submittedName>
</protein>
<organism evidence="2 3">
    <name type="scientific">Talaromyces stipitatus (strain ATCC 10500 / CBS 375.48 / QM 6759 / NRRL 1006)</name>
    <name type="common">Penicillium stipitatum</name>
    <dbReference type="NCBI Taxonomy" id="441959"/>
    <lineage>
        <taxon>Eukaryota</taxon>
        <taxon>Fungi</taxon>
        <taxon>Dikarya</taxon>
        <taxon>Ascomycota</taxon>
        <taxon>Pezizomycotina</taxon>
        <taxon>Eurotiomycetes</taxon>
        <taxon>Eurotiomycetidae</taxon>
        <taxon>Eurotiales</taxon>
        <taxon>Trichocomaceae</taxon>
        <taxon>Talaromyces</taxon>
        <taxon>Talaromyces sect. Talaromyces</taxon>
    </lineage>
</organism>
<evidence type="ECO:0000256" key="1">
    <source>
        <dbReference type="SAM" id="MobiDB-lite"/>
    </source>
</evidence>
<dbReference type="GeneID" id="8109134"/>
<feature type="compositionally biased region" description="Basic and acidic residues" evidence="1">
    <location>
        <begin position="200"/>
        <end position="214"/>
    </location>
</feature>
<accession>B8MIZ2</accession>
<dbReference type="InParanoid" id="B8MIZ2"/>
<dbReference type="OrthoDB" id="3945463at2759"/>
<dbReference type="AlphaFoldDB" id="B8MIZ2"/>
<proteinExistence type="predicted"/>
<gene>
    <name evidence="2" type="ORF">TSTA_050920</name>
</gene>
<dbReference type="OMA" id="LNKEHAG"/>
<dbReference type="PhylomeDB" id="B8MIZ2"/>
<dbReference type="VEuPathDB" id="FungiDB:TSTA_050920"/>
<evidence type="ECO:0000313" key="2">
    <source>
        <dbReference type="EMBL" id="EED15654.1"/>
    </source>
</evidence>
<dbReference type="RefSeq" id="XP_002485607.1">
    <property type="nucleotide sequence ID" value="XM_002485562.1"/>
</dbReference>
<feature type="compositionally biased region" description="Basic and acidic residues" evidence="1">
    <location>
        <begin position="222"/>
        <end position="231"/>
    </location>
</feature>
<keyword evidence="3" id="KW-1185">Reference proteome</keyword>
<evidence type="ECO:0000313" key="3">
    <source>
        <dbReference type="Proteomes" id="UP000001745"/>
    </source>
</evidence>
<feature type="region of interest" description="Disordered" evidence="1">
    <location>
        <begin position="200"/>
        <end position="238"/>
    </location>
</feature>
<name>B8MIZ2_TALSN</name>
<sequence>MVNEADILKAISDLKAQKKPQYAKIARKYNVDRTTLMRRYKGQTPLDVGIFSSLASAYSYGIDQVIQSSFGFLRVTKQVFWRLFRAAWQSALSFQNIRSAFASPAIRRTIRAIQQEGDLTQATKLVMKAAQKLIIQNEILEHQYKGLVNALVNEKNRQRRGRPLGLIDKENPGEAQFFSPSKKDQDKINAVILHTQKVLERERRDRENQEKQESRIQGSEEVFFKETENRGDLFGPRN</sequence>
<dbReference type="EMBL" id="EQ962657">
    <property type="protein sequence ID" value="EED15654.1"/>
    <property type="molecule type" value="Genomic_DNA"/>
</dbReference>
<reference evidence="3" key="1">
    <citation type="journal article" date="2015" name="Genome Announc.">
        <title>Genome sequence of the AIDS-associated pathogen Penicillium marneffei (ATCC18224) and its near taxonomic relative Talaromyces stipitatus (ATCC10500).</title>
        <authorList>
            <person name="Nierman W.C."/>
            <person name="Fedorova-Abrams N.D."/>
            <person name="Andrianopoulos A."/>
        </authorList>
    </citation>
    <scope>NUCLEOTIDE SEQUENCE [LARGE SCALE GENOMIC DNA]</scope>
    <source>
        <strain evidence="3">ATCC 10500 / CBS 375.48 / QM 6759 / NRRL 1006</strain>
    </source>
</reference>
<dbReference type="Proteomes" id="UP000001745">
    <property type="component" value="Unassembled WGS sequence"/>
</dbReference>